<organism evidence="2 3">
    <name type="scientific">Paenibacillus elgii</name>
    <dbReference type="NCBI Taxonomy" id="189691"/>
    <lineage>
        <taxon>Bacteria</taxon>
        <taxon>Bacillati</taxon>
        <taxon>Bacillota</taxon>
        <taxon>Bacilli</taxon>
        <taxon>Bacillales</taxon>
        <taxon>Paenibacillaceae</taxon>
        <taxon>Paenibacillus</taxon>
    </lineage>
</organism>
<dbReference type="EMBL" id="LQRA01000110">
    <property type="protein sequence ID" value="KZE71743.1"/>
    <property type="molecule type" value="Genomic_DNA"/>
</dbReference>
<evidence type="ECO:0000313" key="2">
    <source>
        <dbReference type="EMBL" id="KZE71743.1"/>
    </source>
</evidence>
<dbReference type="InterPro" id="IPR001387">
    <property type="entry name" value="Cro/C1-type_HTH"/>
</dbReference>
<feature type="domain" description="HTH cro/C1-type" evidence="1">
    <location>
        <begin position="16"/>
        <end position="69"/>
    </location>
</feature>
<dbReference type="InterPro" id="IPR010982">
    <property type="entry name" value="Lambda_DNA-bd_dom_sf"/>
</dbReference>
<accession>A0A163TGD0</accession>
<dbReference type="AlphaFoldDB" id="A0A163TGD0"/>
<dbReference type="SUPFAM" id="SSF47413">
    <property type="entry name" value="lambda repressor-like DNA-binding domains"/>
    <property type="match status" value="1"/>
</dbReference>
<dbReference type="SMART" id="SM00530">
    <property type="entry name" value="HTH_XRE"/>
    <property type="match status" value="1"/>
</dbReference>
<reference evidence="3" key="1">
    <citation type="submission" date="2016-01" db="EMBL/GenBank/DDBJ databases">
        <title>Draft genome of Chromobacterium sp. F49.</title>
        <authorList>
            <person name="Hong K.W."/>
        </authorList>
    </citation>
    <scope>NUCLEOTIDE SEQUENCE [LARGE SCALE GENOMIC DNA]</scope>
    <source>
        <strain evidence="3">M63</strain>
    </source>
</reference>
<dbReference type="CDD" id="cd00093">
    <property type="entry name" value="HTH_XRE"/>
    <property type="match status" value="1"/>
</dbReference>
<dbReference type="InterPro" id="IPR011990">
    <property type="entry name" value="TPR-like_helical_dom_sf"/>
</dbReference>
<dbReference type="Proteomes" id="UP000076563">
    <property type="component" value="Unassembled WGS sequence"/>
</dbReference>
<dbReference type="Pfam" id="PF01381">
    <property type="entry name" value="HTH_3"/>
    <property type="match status" value="1"/>
</dbReference>
<evidence type="ECO:0000313" key="3">
    <source>
        <dbReference type="Proteomes" id="UP000076563"/>
    </source>
</evidence>
<dbReference type="Gene3D" id="1.25.40.10">
    <property type="entry name" value="Tetratricopeptide repeat domain"/>
    <property type="match status" value="1"/>
</dbReference>
<dbReference type="PROSITE" id="PS50943">
    <property type="entry name" value="HTH_CROC1"/>
    <property type="match status" value="1"/>
</dbReference>
<evidence type="ECO:0000259" key="1">
    <source>
        <dbReference type="PROSITE" id="PS50943"/>
    </source>
</evidence>
<dbReference type="OrthoDB" id="2508844at2"/>
<name>A0A163TGD0_9BACL</name>
<dbReference type="SUPFAM" id="SSF48452">
    <property type="entry name" value="TPR-like"/>
    <property type="match status" value="1"/>
</dbReference>
<sequence length="420" mass="49127">MNAECQNKTIADIIFQLRKEKNLTYAELEELTGVGITVLHKIETGATKRPEFKTIKAIATALPTHYTEIIECYIEEEDRVETLFEILREVITLKDDFTLAPAVALRLLQSPQRSTEDSLQRLFDFTETVSDAPLRASLFTVIVQYSREHGVPYYVAKGLLQKYLIERNDLKRLEETFQLGQEITYYVDFLSSGEKIIFYFRMALHAYTIKKYNECIKLCEKGLPLEKKDTELKARVYLSLINSLLKLKNYDAVEKHLDIFEKMENEFVVIPSLHIRALIKSRKKEYDVAIPILRRYLDEFSRDYRIHIADELLEIYLENGDFKSFAEILEKEHEFLPEQPKTPQKYLALGKYFKHKGFYQLSIGLIDEGIQSYVNCIKSFGQVSAYEEISECIRELLKIHIKLSKSLELKHIIKLKEAYE</sequence>
<keyword evidence="2" id="KW-0238">DNA-binding</keyword>
<comment type="caution">
    <text evidence="2">The sequence shown here is derived from an EMBL/GenBank/DDBJ whole genome shotgun (WGS) entry which is preliminary data.</text>
</comment>
<keyword evidence="3" id="KW-1185">Reference proteome</keyword>
<dbReference type="Gene3D" id="1.10.260.40">
    <property type="entry name" value="lambda repressor-like DNA-binding domains"/>
    <property type="match status" value="1"/>
</dbReference>
<dbReference type="GO" id="GO:0003677">
    <property type="term" value="F:DNA binding"/>
    <property type="evidence" value="ECO:0007669"/>
    <property type="project" value="UniProtKB-KW"/>
</dbReference>
<protein>
    <submittedName>
        <fullName evidence="2">DNA-binding protein</fullName>
    </submittedName>
</protein>
<proteinExistence type="predicted"/>
<gene>
    <name evidence="2" type="ORF">AV654_05135</name>
</gene>